<protein>
    <recommendedName>
        <fullName evidence="1">F-box domain-containing protein</fullName>
    </recommendedName>
</protein>
<reference evidence="2" key="2">
    <citation type="submission" date="2021-10" db="EMBL/GenBank/DDBJ databases">
        <title>Phylogenomics reveals ancestral predisposition of the termite-cultivated fungus Termitomyces towards a domesticated lifestyle.</title>
        <authorList>
            <person name="Auxier B."/>
            <person name="Grum-Grzhimaylo A."/>
            <person name="Cardenas M.E."/>
            <person name="Lodge J.D."/>
            <person name="Laessoe T."/>
            <person name="Pedersen O."/>
            <person name="Smith M.E."/>
            <person name="Kuyper T.W."/>
            <person name="Franco-Molano E.A."/>
            <person name="Baroni T.J."/>
            <person name="Aanen D.K."/>
        </authorList>
    </citation>
    <scope>NUCLEOTIDE SEQUENCE</scope>
    <source>
        <strain evidence="2">D49</strain>
    </source>
</reference>
<accession>A0A9P7FVJ5</accession>
<evidence type="ECO:0000259" key="1">
    <source>
        <dbReference type="PROSITE" id="PS50181"/>
    </source>
</evidence>
<comment type="caution">
    <text evidence="2">The sequence shown here is derived from an EMBL/GenBank/DDBJ whole genome shotgun (WGS) entry which is preliminary data.</text>
</comment>
<dbReference type="AlphaFoldDB" id="A0A9P7FVJ5"/>
<dbReference type="PROSITE" id="PS50181">
    <property type="entry name" value="FBOX"/>
    <property type="match status" value="1"/>
</dbReference>
<dbReference type="Proteomes" id="UP000717328">
    <property type="component" value="Unassembled WGS sequence"/>
</dbReference>
<proteinExistence type="predicted"/>
<organism evidence="2 3">
    <name type="scientific">Sphagnurus paluster</name>
    <dbReference type="NCBI Taxonomy" id="117069"/>
    <lineage>
        <taxon>Eukaryota</taxon>
        <taxon>Fungi</taxon>
        <taxon>Dikarya</taxon>
        <taxon>Basidiomycota</taxon>
        <taxon>Agaricomycotina</taxon>
        <taxon>Agaricomycetes</taxon>
        <taxon>Agaricomycetidae</taxon>
        <taxon>Agaricales</taxon>
        <taxon>Tricholomatineae</taxon>
        <taxon>Lyophyllaceae</taxon>
        <taxon>Sphagnurus</taxon>
    </lineage>
</organism>
<dbReference type="InterPro" id="IPR036047">
    <property type="entry name" value="F-box-like_dom_sf"/>
</dbReference>
<evidence type="ECO:0000313" key="2">
    <source>
        <dbReference type="EMBL" id="KAG5635607.1"/>
    </source>
</evidence>
<dbReference type="InterPro" id="IPR001810">
    <property type="entry name" value="F-box_dom"/>
</dbReference>
<name>A0A9P7FVJ5_9AGAR</name>
<dbReference type="SUPFAM" id="SSF81383">
    <property type="entry name" value="F-box domain"/>
    <property type="match status" value="1"/>
</dbReference>
<evidence type="ECO:0000313" key="3">
    <source>
        <dbReference type="Proteomes" id="UP000717328"/>
    </source>
</evidence>
<dbReference type="Pfam" id="PF12937">
    <property type="entry name" value="F-box-like"/>
    <property type="match status" value="1"/>
</dbReference>
<dbReference type="OrthoDB" id="3259156at2759"/>
<gene>
    <name evidence="2" type="ORF">H0H81_010645</name>
</gene>
<sequence length="549" mass="59635">MFHPPFPEVPPPPLPFPPAVENICITPPCPTNSVTKSSGAGKIMRRVSNIFTSRKKIEPRITIVPLQTPLELWRAEGSATASDSDVSFDDIRRPSGLGRAVSISSNRSLPPSPFAAFDEESPFFLATTVGYERLRTMSSPNPLRFAGTKTKGTQLTRSSSAARRRIVRHVPQIPREILIIIFSYLPRHTIASLATTSRIFSTVARTLFYEKLDVSTLRPSQVEALVTLLAYRQDLTDLVRTFECHEWPVFFPLHHLNGAQAQQPPSFSPALTATFTIAFQNMSNITSLVLPSFDYPFLRHHSAFGLRRLTFLCSSVNAAETTRLFAWLEGQTNITHLAFPNLLDPTDTPTSSVLADIPKGPRYPNGTLTDSLNTHGIITPNITPSSSPTTPVLIVSPVKSRATSNSSALLPALMSLVATPSFVTTLIATGASGSSRPLQKVILNVNNTLYTGLRPAALLSALHGITTLVLRFHPTVDKRTIGKLLSAGAALSSPEADVQDAFMAPFPAPPGNTLRMLELELSQAAPGIDQVRIAHMHVLSPPAVNTNNL</sequence>
<dbReference type="CDD" id="cd09917">
    <property type="entry name" value="F-box_SF"/>
    <property type="match status" value="1"/>
</dbReference>
<feature type="domain" description="F-box" evidence="1">
    <location>
        <begin position="167"/>
        <end position="212"/>
    </location>
</feature>
<dbReference type="EMBL" id="JABCKI010006055">
    <property type="protein sequence ID" value="KAG5635607.1"/>
    <property type="molecule type" value="Genomic_DNA"/>
</dbReference>
<keyword evidence="3" id="KW-1185">Reference proteome</keyword>
<reference evidence="2" key="1">
    <citation type="submission" date="2021-02" db="EMBL/GenBank/DDBJ databases">
        <authorList>
            <person name="Nieuwenhuis M."/>
            <person name="Van De Peppel L.J.J."/>
        </authorList>
    </citation>
    <scope>NUCLEOTIDE SEQUENCE</scope>
    <source>
        <strain evidence="2">D49</strain>
    </source>
</reference>